<dbReference type="EMBL" id="BGPR01215558">
    <property type="protein sequence ID" value="GBN51411.1"/>
    <property type="molecule type" value="Genomic_DNA"/>
</dbReference>
<accession>A0A4Y2PJH0</accession>
<gene>
    <name evidence="2" type="ORF">AVEN_216588_1</name>
    <name evidence="1" type="ORF">AVEN_242849_1</name>
</gene>
<evidence type="ECO:0000313" key="1">
    <source>
        <dbReference type="EMBL" id="GBN51331.1"/>
    </source>
</evidence>
<evidence type="ECO:0000313" key="2">
    <source>
        <dbReference type="EMBL" id="GBN51411.1"/>
    </source>
</evidence>
<sequence length="87" mass="9980">MKIAQPGACANARRVSESVAKHYRQRKTIQQSKFMNVQPDILTCSIPEFQPRQRISQFIPLVRRQPVESADQRIVHGATERVRPPAE</sequence>
<evidence type="ECO:0000313" key="3">
    <source>
        <dbReference type="Proteomes" id="UP000499080"/>
    </source>
</evidence>
<protein>
    <submittedName>
        <fullName evidence="1">Uncharacterized protein</fullName>
    </submittedName>
</protein>
<organism evidence="1 3">
    <name type="scientific">Araneus ventricosus</name>
    <name type="common">Orbweaver spider</name>
    <name type="synonym">Epeira ventricosa</name>
    <dbReference type="NCBI Taxonomy" id="182803"/>
    <lineage>
        <taxon>Eukaryota</taxon>
        <taxon>Metazoa</taxon>
        <taxon>Ecdysozoa</taxon>
        <taxon>Arthropoda</taxon>
        <taxon>Chelicerata</taxon>
        <taxon>Arachnida</taxon>
        <taxon>Araneae</taxon>
        <taxon>Araneomorphae</taxon>
        <taxon>Entelegynae</taxon>
        <taxon>Araneoidea</taxon>
        <taxon>Araneidae</taxon>
        <taxon>Araneus</taxon>
    </lineage>
</organism>
<dbReference type="Proteomes" id="UP000499080">
    <property type="component" value="Unassembled WGS sequence"/>
</dbReference>
<reference evidence="1 3" key="1">
    <citation type="journal article" date="2019" name="Sci. Rep.">
        <title>Orb-weaving spider Araneus ventricosus genome elucidates the spidroin gene catalogue.</title>
        <authorList>
            <person name="Kono N."/>
            <person name="Nakamura H."/>
            <person name="Ohtoshi R."/>
            <person name="Moran D.A.P."/>
            <person name="Shinohara A."/>
            <person name="Yoshida Y."/>
            <person name="Fujiwara M."/>
            <person name="Mori M."/>
            <person name="Tomita M."/>
            <person name="Arakawa K."/>
        </authorList>
    </citation>
    <scope>NUCLEOTIDE SEQUENCE [LARGE SCALE GENOMIC DNA]</scope>
</reference>
<keyword evidence="3" id="KW-1185">Reference proteome</keyword>
<proteinExistence type="predicted"/>
<name>A0A4Y2PJH0_ARAVE</name>
<dbReference type="EMBL" id="BGPR01215514">
    <property type="protein sequence ID" value="GBN51331.1"/>
    <property type="molecule type" value="Genomic_DNA"/>
</dbReference>
<dbReference type="AlphaFoldDB" id="A0A4Y2PJH0"/>
<comment type="caution">
    <text evidence="1">The sequence shown here is derived from an EMBL/GenBank/DDBJ whole genome shotgun (WGS) entry which is preliminary data.</text>
</comment>